<keyword evidence="2" id="KW-1185">Reference proteome</keyword>
<accession>A0A8J2K7J6</accession>
<dbReference type="Proteomes" id="UP000708208">
    <property type="component" value="Unassembled WGS sequence"/>
</dbReference>
<comment type="caution">
    <text evidence="1">The sequence shown here is derived from an EMBL/GenBank/DDBJ whole genome shotgun (WGS) entry which is preliminary data.</text>
</comment>
<protein>
    <submittedName>
        <fullName evidence="1">Uncharacterized protein</fullName>
    </submittedName>
</protein>
<gene>
    <name evidence="1" type="ORF">AFUS01_LOCUS21604</name>
</gene>
<name>A0A8J2K7J6_9HEXA</name>
<evidence type="ECO:0000313" key="1">
    <source>
        <dbReference type="EMBL" id="CAG7733139.1"/>
    </source>
</evidence>
<dbReference type="AlphaFoldDB" id="A0A8J2K7J6"/>
<organism evidence="1 2">
    <name type="scientific">Allacma fusca</name>
    <dbReference type="NCBI Taxonomy" id="39272"/>
    <lineage>
        <taxon>Eukaryota</taxon>
        <taxon>Metazoa</taxon>
        <taxon>Ecdysozoa</taxon>
        <taxon>Arthropoda</taxon>
        <taxon>Hexapoda</taxon>
        <taxon>Collembola</taxon>
        <taxon>Symphypleona</taxon>
        <taxon>Sminthuridae</taxon>
        <taxon>Allacma</taxon>
    </lineage>
</organism>
<evidence type="ECO:0000313" key="2">
    <source>
        <dbReference type="Proteomes" id="UP000708208"/>
    </source>
</evidence>
<proteinExistence type="predicted"/>
<reference evidence="1" key="1">
    <citation type="submission" date="2021-06" db="EMBL/GenBank/DDBJ databases">
        <authorList>
            <person name="Hodson N. C."/>
            <person name="Mongue J. A."/>
            <person name="Jaron S. K."/>
        </authorList>
    </citation>
    <scope>NUCLEOTIDE SEQUENCE</scope>
</reference>
<dbReference type="EMBL" id="CAJVCH010243681">
    <property type="protein sequence ID" value="CAG7733139.1"/>
    <property type="molecule type" value="Genomic_DNA"/>
</dbReference>
<sequence>MMESVSKKETIAQLVRQLNTLNNQDYQDVLCKTSVQRPYDVIRKAINYQPEQRNKGRGVGAGCVEECTPLTRVFQIPSKRKDCGRPCDSTEGELIE</sequence>